<dbReference type="GeneTree" id="ENSGT00940000157911"/>
<protein>
    <submittedName>
        <fullName evidence="9">CKLF-like MARVEL transmembrane domain containing 6</fullName>
    </submittedName>
</protein>
<dbReference type="RGD" id="1307765">
    <property type="gene designation" value="Cmtm6"/>
</dbReference>
<feature type="transmembrane region" description="Helical" evidence="7">
    <location>
        <begin position="130"/>
        <end position="153"/>
    </location>
</feature>
<evidence type="ECO:0000256" key="7">
    <source>
        <dbReference type="SAM" id="Phobius"/>
    </source>
</evidence>
<evidence type="ECO:0007829" key="11">
    <source>
        <dbReference type="PeptideAtlas" id="A0ABK0L657"/>
    </source>
</evidence>
<keyword evidence="10" id="KW-1185">Reference proteome</keyword>
<evidence type="ECO:0000256" key="6">
    <source>
        <dbReference type="SAM" id="MobiDB-lite"/>
    </source>
</evidence>
<evidence type="ECO:0000256" key="2">
    <source>
        <dbReference type="ARBA" id="ARBA00022692"/>
    </source>
</evidence>
<dbReference type="PROSITE" id="PS51225">
    <property type="entry name" value="MARVEL"/>
    <property type="match status" value="1"/>
</dbReference>
<reference evidence="9" key="3">
    <citation type="submission" date="2025-09" db="UniProtKB">
        <authorList>
            <consortium name="Ensembl"/>
        </authorList>
    </citation>
    <scope>IDENTIFICATION</scope>
    <source>
        <strain evidence="9">Brown Norway</strain>
    </source>
</reference>
<keyword evidence="2 5" id="KW-0812">Transmembrane</keyword>
<sequence>MVSAHPQGLAAGEPTAAEDEWARRRGPGPMGWGGCLEAAARPPRSGSSRFHTPVPSLPAREGGVAVRLLPLLSLLAFICEEVVSECGLCGGLYFFEFVSCSAFLLSLLLLIVYCTAVYDRVDTGKVKSSDFYITLGTGCVFLLASIIFVSTHSGTSAEIAAIVFGFLGSSMFLLDFVVMLCEKLRESPLRKPENNARAEALTEPLNA</sequence>
<comment type="subcellular location">
    <subcellularLocation>
        <location evidence="1">Membrane</location>
        <topology evidence="1">Multi-pass membrane protein</topology>
    </subcellularLocation>
</comment>
<gene>
    <name evidence="9" type="primary">Cmtm6</name>
</gene>
<evidence type="ECO:0000259" key="8">
    <source>
        <dbReference type="PROSITE" id="PS51225"/>
    </source>
</evidence>
<accession>A0ABK0L657</accession>
<reference evidence="9" key="2">
    <citation type="submission" date="2025-08" db="UniProtKB">
        <authorList>
            <consortium name="Ensembl"/>
        </authorList>
    </citation>
    <scope>IDENTIFICATION</scope>
    <source>
        <strain evidence="9">Brown Norway</strain>
    </source>
</reference>
<dbReference type="Pfam" id="PF01284">
    <property type="entry name" value="MARVEL"/>
    <property type="match status" value="1"/>
</dbReference>
<evidence type="ECO:0000256" key="4">
    <source>
        <dbReference type="ARBA" id="ARBA00023136"/>
    </source>
</evidence>
<dbReference type="Proteomes" id="UP000002494">
    <property type="component" value="Chromosome 8"/>
</dbReference>
<feature type="transmembrane region" description="Helical" evidence="7">
    <location>
        <begin position="92"/>
        <end position="118"/>
    </location>
</feature>
<evidence type="ECO:0000256" key="1">
    <source>
        <dbReference type="ARBA" id="ARBA00004141"/>
    </source>
</evidence>
<name>A0ABK0L657_RAT</name>
<evidence type="ECO:0000313" key="9">
    <source>
        <dbReference type="Ensembl" id="ENSRNOP00000105379.1"/>
    </source>
</evidence>
<evidence type="ECO:0000256" key="5">
    <source>
        <dbReference type="PROSITE-ProRule" id="PRU00581"/>
    </source>
</evidence>
<dbReference type="PANTHER" id="PTHR22776:SF25">
    <property type="entry name" value="CKLF-LIKE MARVEL TRANSMEMBRANE DOMAIN-CONTAINING PROTEIN 6"/>
    <property type="match status" value="1"/>
</dbReference>
<keyword evidence="11" id="KW-1267">Proteomics identification</keyword>
<dbReference type="InterPro" id="IPR008253">
    <property type="entry name" value="Marvel"/>
</dbReference>
<evidence type="ECO:0000313" key="10">
    <source>
        <dbReference type="Proteomes" id="UP000002494"/>
    </source>
</evidence>
<proteinExistence type="evidence at protein level"/>
<dbReference type="PANTHER" id="PTHR22776">
    <property type="entry name" value="MARVEL-CONTAINING POTENTIAL LIPID RAFT-ASSOCIATED PROTEIN"/>
    <property type="match status" value="1"/>
</dbReference>
<dbReference type="InterPro" id="IPR050578">
    <property type="entry name" value="MARVEL-CKLF_proteins"/>
</dbReference>
<reference evidence="9" key="1">
    <citation type="submission" date="2024-01" db="EMBL/GenBank/DDBJ databases">
        <title>GRCr8: a new rat reference genome assembly contstructed from accurate long reads and long range scaffolding.</title>
        <authorList>
            <person name="Doris P.A."/>
            <person name="Kalbfleisch T."/>
            <person name="Li K."/>
            <person name="Howe K."/>
            <person name="Wood J."/>
        </authorList>
    </citation>
    <scope>NUCLEOTIDE SEQUENCE [LARGE SCALE GENOMIC DNA]</scope>
    <source>
        <strain evidence="9">Brown Norway</strain>
    </source>
</reference>
<feature type="region of interest" description="Disordered" evidence="6">
    <location>
        <begin position="1"/>
        <end position="23"/>
    </location>
</feature>
<evidence type="ECO:0000256" key="3">
    <source>
        <dbReference type="ARBA" id="ARBA00022989"/>
    </source>
</evidence>
<keyword evidence="3 7" id="KW-1133">Transmembrane helix</keyword>
<feature type="domain" description="MARVEL" evidence="8">
    <location>
        <begin position="57"/>
        <end position="184"/>
    </location>
</feature>
<keyword evidence="4 5" id="KW-0472">Membrane</keyword>
<feature type="transmembrane region" description="Helical" evidence="7">
    <location>
        <begin position="159"/>
        <end position="181"/>
    </location>
</feature>
<dbReference type="Ensembl" id="ENSRNOT00000138209.1">
    <property type="protein sequence ID" value="ENSRNOP00000105379.1"/>
    <property type="gene ID" value="ENSRNOG00000010951.9"/>
</dbReference>
<organism evidence="9 10">
    <name type="scientific">Rattus norvegicus</name>
    <name type="common">Rat</name>
    <dbReference type="NCBI Taxonomy" id="10116"/>
    <lineage>
        <taxon>Eukaryota</taxon>
        <taxon>Metazoa</taxon>
        <taxon>Chordata</taxon>
        <taxon>Craniata</taxon>
        <taxon>Vertebrata</taxon>
        <taxon>Euteleostomi</taxon>
        <taxon>Mammalia</taxon>
        <taxon>Eutheria</taxon>
        <taxon>Euarchontoglires</taxon>
        <taxon>Glires</taxon>
        <taxon>Rodentia</taxon>
        <taxon>Myomorpha</taxon>
        <taxon>Muroidea</taxon>
        <taxon>Muridae</taxon>
        <taxon>Murinae</taxon>
        <taxon>Rattus</taxon>
    </lineage>
</organism>